<sequence length="101" mass="12141">MVKDISIKEEKESFCKVQHSKTLKRLSLQQIQNPTKFYYKRKEIYCRNNCYFDFFDPIVLMCSSHVTDKISIRSFMYMMGKNKCFGNSSSQKIREHLEYSI</sequence>
<dbReference type="Proteomes" id="UP000683925">
    <property type="component" value="Unassembled WGS sequence"/>
</dbReference>
<comment type="caution">
    <text evidence="1">The sequence shown here is derived from an EMBL/GenBank/DDBJ whole genome shotgun (WGS) entry which is preliminary data.</text>
</comment>
<protein>
    <submittedName>
        <fullName evidence="1">Uncharacterized protein</fullName>
    </submittedName>
</protein>
<accession>A0A8S1W732</accession>
<gene>
    <name evidence="1" type="ORF">POCTA_138.1.T0830203</name>
</gene>
<reference evidence="1" key="1">
    <citation type="submission" date="2021-01" db="EMBL/GenBank/DDBJ databases">
        <authorList>
            <consortium name="Genoscope - CEA"/>
            <person name="William W."/>
        </authorList>
    </citation>
    <scope>NUCLEOTIDE SEQUENCE</scope>
</reference>
<keyword evidence="2" id="KW-1185">Reference proteome</keyword>
<name>A0A8S1W732_PAROT</name>
<proteinExistence type="predicted"/>
<dbReference type="EMBL" id="CAJJDP010000082">
    <property type="protein sequence ID" value="CAD8184637.1"/>
    <property type="molecule type" value="Genomic_DNA"/>
</dbReference>
<dbReference type="AlphaFoldDB" id="A0A8S1W732"/>
<evidence type="ECO:0000313" key="2">
    <source>
        <dbReference type="Proteomes" id="UP000683925"/>
    </source>
</evidence>
<evidence type="ECO:0000313" key="1">
    <source>
        <dbReference type="EMBL" id="CAD8184637.1"/>
    </source>
</evidence>
<organism evidence="1 2">
    <name type="scientific">Paramecium octaurelia</name>
    <dbReference type="NCBI Taxonomy" id="43137"/>
    <lineage>
        <taxon>Eukaryota</taxon>
        <taxon>Sar</taxon>
        <taxon>Alveolata</taxon>
        <taxon>Ciliophora</taxon>
        <taxon>Intramacronucleata</taxon>
        <taxon>Oligohymenophorea</taxon>
        <taxon>Peniculida</taxon>
        <taxon>Parameciidae</taxon>
        <taxon>Paramecium</taxon>
    </lineage>
</organism>